<name>A0A4R9LVG7_9LEPT</name>
<comment type="caution">
    <text evidence="3">The sequence shown here is derived from an EMBL/GenBank/DDBJ whole genome shotgun (WGS) entry which is preliminary data.</text>
</comment>
<gene>
    <name evidence="3" type="ORF">EHS15_18340</name>
</gene>
<protein>
    <submittedName>
        <fullName evidence="3">VOC family protein</fullName>
    </submittedName>
</protein>
<proteinExistence type="predicted"/>
<dbReference type="InterPro" id="IPR037523">
    <property type="entry name" value="VOC_core"/>
</dbReference>
<reference evidence="3" key="1">
    <citation type="journal article" date="2019" name="PLoS Negl. Trop. Dis.">
        <title>Revisiting the worldwide diversity of Leptospira species in the environment.</title>
        <authorList>
            <person name="Vincent A.T."/>
            <person name="Schiettekatte O."/>
            <person name="Bourhy P."/>
            <person name="Veyrier F.J."/>
            <person name="Picardeau M."/>
        </authorList>
    </citation>
    <scope>NUCLEOTIDE SEQUENCE [LARGE SCALE GENOMIC DNA]</scope>
    <source>
        <strain evidence="3">201300427</strain>
    </source>
</reference>
<evidence type="ECO:0000313" key="3">
    <source>
        <dbReference type="EMBL" id="TGN17134.1"/>
    </source>
</evidence>
<dbReference type="PANTHER" id="PTHR36113:SF6">
    <property type="entry name" value="FOSFOMYCIN RESISTANCE PROTEIN FOSX"/>
    <property type="match status" value="1"/>
</dbReference>
<dbReference type="RefSeq" id="WP_135762041.1">
    <property type="nucleotide sequence ID" value="NZ_RQHW01000079.1"/>
</dbReference>
<keyword evidence="4" id="KW-1185">Reference proteome</keyword>
<dbReference type="Gene3D" id="3.10.180.10">
    <property type="entry name" value="2,3-Dihydroxybiphenyl 1,2-Dioxygenase, domain 1"/>
    <property type="match status" value="1"/>
</dbReference>
<feature type="domain" description="VOC" evidence="2">
    <location>
        <begin position="6"/>
        <end position="116"/>
    </location>
</feature>
<dbReference type="SUPFAM" id="SSF54593">
    <property type="entry name" value="Glyoxalase/Bleomycin resistance protein/Dihydroxybiphenyl dioxygenase"/>
    <property type="match status" value="1"/>
</dbReference>
<keyword evidence="1" id="KW-0479">Metal-binding</keyword>
<dbReference type="InterPro" id="IPR051332">
    <property type="entry name" value="Fosfomycin_Res_Enzymes"/>
</dbReference>
<accession>A0A4R9LVG7</accession>
<dbReference type="GO" id="GO:0046872">
    <property type="term" value="F:metal ion binding"/>
    <property type="evidence" value="ECO:0007669"/>
    <property type="project" value="UniProtKB-KW"/>
</dbReference>
<evidence type="ECO:0000256" key="1">
    <source>
        <dbReference type="ARBA" id="ARBA00022723"/>
    </source>
</evidence>
<sequence length="117" mass="13222">MIIVEGIGHVNIPVSQLEASIEFYREIFDFEVETKKDAEAILSLDSFKIRLVKGNVASEQTMPVISFVMDVDDFTEAITELEEKNVKIVKGPESTESGESLTFTDPNQNLIEIYYEN</sequence>
<dbReference type="Pfam" id="PF00903">
    <property type="entry name" value="Glyoxalase"/>
    <property type="match status" value="1"/>
</dbReference>
<dbReference type="OrthoDB" id="192739at2"/>
<dbReference type="EMBL" id="RQHW01000079">
    <property type="protein sequence ID" value="TGN17134.1"/>
    <property type="molecule type" value="Genomic_DNA"/>
</dbReference>
<dbReference type="InterPro" id="IPR029068">
    <property type="entry name" value="Glyas_Bleomycin-R_OHBP_Dase"/>
</dbReference>
<evidence type="ECO:0000259" key="2">
    <source>
        <dbReference type="PROSITE" id="PS51819"/>
    </source>
</evidence>
<dbReference type="PROSITE" id="PS51819">
    <property type="entry name" value="VOC"/>
    <property type="match status" value="1"/>
</dbReference>
<evidence type="ECO:0000313" key="4">
    <source>
        <dbReference type="Proteomes" id="UP000298058"/>
    </source>
</evidence>
<dbReference type="AlphaFoldDB" id="A0A4R9LVG7"/>
<dbReference type="Proteomes" id="UP000298058">
    <property type="component" value="Unassembled WGS sequence"/>
</dbReference>
<dbReference type="PANTHER" id="PTHR36113">
    <property type="entry name" value="LYASE, PUTATIVE-RELATED-RELATED"/>
    <property type="match status" value="1"/>
</dbReference>
<dbReference type="InterPro" id="IPR004360">
    <property type="entry name" value="Glyas_Fos-R_dOase_dom"/>
</dbReference>
<organism evidence="3 4">
    <name type="scientific">Leptospira idonii</name>
    <dbReference type="NCBI Taxonomy" id="1193500"/>
    <lineage>
        <taxon>Bacteria</taxon>
        <taxon>Pseudomonadati</taxon>
        <taxon>Spirochaetota</taxon>
        <taxon>Spirochaetia</taxon>
        <taxon>Leptospirales</taxon>
        <taxon>Leptospiraceae</taxon>
        <taxon>Leptospira</taxon>
    </lineage>
</organism>